<reference evidence="3" key="1">
    <citation type="journal article" date="2011" name="Genome Res.">
        <title>Phylogeny-wide analysis of social amoeba genomes highlights ancient origins for complex intercellular communication.</title>
        <authorList>
            <person name="Heidel A.J."/>
            <person name="Lawal H.M."/>
            <person name="Felder M."/>
            <person name="Schilde C."/>
            <person name="Helps N.R."/>
            <person name="Tunggal B."/>
            <person name="Rivero F."/>
            <person name="John U."/>
            <person name="Schleicher M."/>
            <person name="Eichinger L."/>
            <person name="Platzer M."/>
            <person name="Noegel A.A."/>
            <person name="Schaap P."/>
            <person name="Gloeckner G."/>
        </authorList>
    </citation>
    <scope>NUCLEOTIDE SEQUENCE [LARGE SCALE GENOMIC DNA]</scope>
    <source>
        <strain evidence="3">SH3</strain>
    </source>
</reference>
<dbReference type="Proteomes" id="UP000007797">
    <property type="component" value="Unassembled WGS sequence"/>
</dbReference>
<accession>F4PLQ1</accession>
<evidence type="ECO:0000313" key="3">
    <source>
        <dbReference type="Proteomes" id="UP000007797"/>
    </source>
</evidence>
<name>F4PLQ1_CACFS</name>
<feature type="compositionally biased region" description="Pro residues" evidence="1">
    <location>
        <begin position="83"/>
        <end position="102"/>
    </location>
</feature>
<dbReference type="EMBL" id="GL883008">
    <property type="protein sequence ID" value="EGG23473.1"/>
    <property type="molecule type" value="Genomic_DNA"/>
</dbReference>
<dbReference type="GeneID" id="14875131"/>
<proteinExistence type="predicted"/>
<organism evidence="2 3">
    <name type="scientific">Cavenderia fasciculata</name>
    <name type="common">Slime mold</name>
    <name type="synonym">Dictyostelium fasciculatum</name>
    <dbReference type="NCBI Taxonomy" id="261658"/>
    <lineage>
        <taxon>Eukaryota</taxon>
        <taxon>Amoebozoa</taxon>
        <taxon>Evosea</taxon>
        <taxon>Eumycetozoa</taxon>
        <taxon>Dictyostelia</taxon>
        <taxon>Acytosteliales</taxon>
        <taxon>Cavenderiaceae</taxon>
        <taxon>Cavenderia</taxon>
    </lineage>
</organism>
<gene>
    <name evidence="2" type="ORF">DFA_05606</name>
</gene>
<dbReference type="PRINTS" id="PR00239">
    <property type="entry name" value="RHODOPSNTAIL"/>
</dbReference>
<dbReference type="AlphaFoldDB" id="F4PLQ1"/>
<dbReference type="RefSeq" id="XP_004361324.1">
    <property type="nucleotide sequence ID" value="XM_004361267.1"/>
</dbReference>
<keyword evidence="3" id="KW-1185">Reference proteome</keyword>
<feature type="compositionally biased region" description="Pro residues" evidence="1">
    <location>
        <begin position="37"/>
        <end position="74"/>
    </location>
</feature>
<sequence length="102" mass="10745">MVDDWNTKFEARNKPTVIVQGGAPSVVVVSPQQGYAAPPPQGYPPQGYPPQGYAPPPQGYAPPPQGYAPPPQGGYPPQAYDPNYPPPGYVPPQPYAPPPGPN</sequence>
<feature type="region of interest" description="Disordered" evidence="1">
    <location>
        <begin position="30"/>
        <end position="102"/>
    </location>
</feature>
<evidence type="ECO:0000313" key="2">
    <source>
        <dbReference type="EMBL" id="EGG23473.1"/>
    </source>
</evidence>
<dbReference type="KEGG" id="dfa:DFA_05606"/>
<evidence type="ECO:0000256" key="1">
    <source>
        <dbReference type="SAM" id="MobiDB-lite"/>
    </source>
</evidence>
<protein>
    <submittedName>
        <fullName evidence="2">TM2 domain containing protein</fullName>
    </submittedName>
</protein>